<keyword evidence="4" id="KW-0328">Glycosyltransferase</keyword>
<keyword evidence="6 10" id="KW-0812">Transmembrane</keyword>
<dbReference type="GO" id="GO:0006506">
    <property type="term" value="P:GPI anchor biosynthetic process"/>
    <property type="evidence" value="ECO:0007669"/>
    <property type="project" value="UniProtKB-UniPathway"/>
</dbReference>
<feature type="transmembrane region" description="Helical" evidence="10">
    <location>
        <begin position="359"/>
        <end position="382"/>
    </location>
</feature>
<feature type="transmembrane region" description="Helical" evidence="10">
    <location>
        <begin position="224"/>
        <end position="243"/>
    </location>
</feature>
<comment type="subcellular location">
    <subcellularLocation>
        <location evidence="1">Endoplasmic reticulum membrane</location>
        <topology evidence="1">Multi-pass membrane protein</topology>
    </subcellularLocation>
</comment>
<evidence type="ECO:0000256" key="8">
    <source>
        <dbReference type="ARBA" id="ARBA00022989"/>
    </source>
</evidence>
<feature type="transmembrane region" description="Helical" evidence="10">
    <location>
        <begin position="143"/>
        <end position="176"/>
    </location>
</feature>
<feature type="transmembrane region" description="Helical" evidence="10">
    <location>
        <begin position="23"/>
        <end position="44"/>
    </location>
</feature>
<dbReference type="Proteomes" id="UP000243542">
    <property type="component" value="Unassembled WGS sequence"/>
</dbReference>
<gene>
    <name evidence="11" type="ORF">ATK36_3275</name>
</gene>
<organism evidence="11 12">
    <name type="scientific">Amycolatopsis sulphurea</name>
    <dbReference type="NCBI Taxonomy" id="76022"/>
    <lineage>
        <taxon>Bacteria</taxon>
        <taxon>Bacillati</taxon>
        <taxon>Actinomycetota</taxon>
        <taxon>Actinomycetes</taxon>
        <taxon>Pseudonocardiales</taxon>
        <taxon>Pseudonocardiaceae</taxon>
        <taxon>Amycolatopsis</taxon>
    </lineage>
</organism>
<evidence type="ECO:0000256" key="1">
    <source>
        <dbReference type="ARBA" id="ARBA00004477"/>
    </source>
</evidence>
<dbReference type="EMBL" id="PDJK01000002">
    <property type="protein sequence ID" value="PFG48199.1"/>
    <property type="molecule type" value="Genomic_DNA"/>
</dbReference>
<reference evidence="11 12" key="1">
    <citation type="submission" date="2017-10" db="EMBL/GenBank/DDBJ databases">
        <title>Sequencing the genomes of 1000 actinobacteria strains.</title>
        <authorList>
            <person name="Klenk H.-P."/>
        </authorList>
    </citation>
    <scope>NUCLEOTIDE SEQUENCE [LARGE SCALE GENOMIC DNA]</scope>
    <source>
        <strain evidence="11 12">DSM 46092</strain>
    </source>
</reference>
<dbReference type="RefSeq" id="WP_098512298.1">
    <property type="nucleotide sequence ID" value="NZ_JBIAKZ010000002.1"/>
</dbReference>
<proteinExistence type="predicted"/>
<keyword evidence="5" id="KW-0808">Transferase</keyword>
<name>A0A2A9FCP1_9PSEU</name>
<keyword evidence="9 10" id="KW-0472">Membrane</keyword>
<dbReference type="InterPro" id="IPR007315">
    <property type="entry name" value="PIG-V/Gpi18"/>
</dbReference>
<keyword evidence="7" id="KW-0256">Endoplasmic reticulum</keyword>
<feature type="transmembrane region" description="Helical" evidence="10">
    <location>
        <begin position="310"/>
        <end position="328"/>
    </location>
</feature>
<sequence>MPQSTLDGTVERLSPFRGAAPQALPAIGLYLLFQLVSFGLLWLMSWKAGVSPGRFLDDFDANWFLSVAQHGYDQQVQAGPGGAQAQNSMVFFPLYPALVAVLAFVGIPALPAGITVSMLAGCAAAWGLYVLGRDFAGPRVGLLMAVLWSIGPGSTALHLAYSEAVLMALVAWALVAVARRQWLLAGALALFAGLTRASAGALIAAVGVAALVAVFRRRDGWRPWVGGLLAPLGLLGYLAYVGIRAGRVDGWFWLQNAWQMHFDFGVFTWIQVKEGLTADHSSWITVTALIVLSAVALQLWTWTTRLPLPWQIYGTLTVVIALCSSNYFQSRARFLLPAFVLTVPLALVLARLPNRALAVLLPATALISGWYGAYMMTIAHLAP</sequence>
<dbReference type="GO" id="GO:0016020">
    <property type="term" value="C:membrane"/>
    <property type="evidence" value="ECO:0007669"/>
    <property type="project" value="GOC"/>
</dbReference>
<dbReference type="GO" id="GO:0004376">
    <property type="term" value="F:GPI mannosyltransferase activity"/>
    <property type="evidence" value="ECO:0007669"/>
    <property type="project" value="InterPro"/>
</dbReference>
<dbReference type="PANTHER" id="PTHR12468:SF2">
    <property type="entry name" value="GPI MANNOSYLTRANSFERASE 2"/>
    <property type="match status" value="1"/>
</dbReference>
<feature type="transmembrane region" description="Helical" evidence="10">
    <location>
        <begin position="182"/>
        <end position="212"/>
    </location>
</feature>
<evidence type="ECO:0000256" key="3">
    <source>
        <dbReference type="ARBA" id="ARBA00022502"/>
    </source>
</evidence>
<evidence type="ECO:0000256" key="2">
    <source>
        <dbReference type="ARBA" id="ARBA00004687"/>
    </source>
</evidence>
<dbReference type="AlphaFoldDB" id="A0A2A9FCP1"/>
<evidence type="ECO:0000256" key="10">
    <source>
        <dbReference type="SAM" id="Phobius"/>
    </source>
</evidence>
<evidence type="ECO:0000256" key="9">
    <source>
        <dbReference type="ARBA" id="ARBA00023136"/>
    </source>
</evidence>
<comment type="caution">
    <text evidence="11">The sequence shown here is derived from an EMBL/GenBank/DDBJ whole genome shotgun (WGS) entry which is preliminary data.</text>
</comment>
<dbReference type="GO" id="GO:0000009">
    <property type="term" value="F:alpha-1,6-mannosyltransferase activity"/>
    <property type="evidence" value="ECO:0007669"/>
    <property type="project" value="InterPro"/>
</dbReference>
<accession>A0A2A9FCP1</accession>
<evidence type="ECO:0000256" key="4">
    <source>
        <dbReference type="ARBA" id="ARBA00022676"/>
    </source>
</evidence>
<protein>
    <recommendedName>
        <fullName evidence="13">Dolichyl-phosphate-mannose-protein mannosyltransferase</fullName>
    </recommendedName>
</protein>
<keyword evidence="3" id="KW-0337">GPI-anchor biosynthesis</keyword>
<keyword evidence="12" id="KW-1185">Reference proteome</keyword>
<feature type="transmembrane region" description="Helical" evidence="10">
    <location>
        <begin position="283"/>
        <end position="303"/>
    </location>
</feature>
<keyword evidence="8 10" id="KW-1133">Transmembrane helix</keyword>
<dbReference type="PANTHER" id="PTHR12468">
    <property type="entry name" value="GPI MANNOSYLTRANSFERASE 2"/>
    <property type="match status" value="1"/>
</dbReference>
<feature type="transmembrane region" description="Helical" evidence="10">
    <location>
        <begin position="334"/>
        <end position="352"/>
    </location>
</feature>
<dbReference type="UniPathway" id="UPA00196"/>
<evidence type="ECO:0000313" key="12">
    <source>
        <dbReference type="Proteomes" id="UP000243542"/>
    </source>
</evidence>
<evidence type="ECO:0000313" key="11">
    <source>
        <dbReference type="EMBL" id="PFG48199.1"/>
    </source>
</evidence>
<evidence type="ECO:0000256" key="7">
    <source>
        <dbReference type="ARBA" id="ARBA00022824"/>
    </source>
</evidence>
<evidence type="ECO:0008006" key="13">
    <source>
        <dbReference type="Google" id="ProtNLM"/>
    </source>
</evidence>
<comment type="pathway">
    <text evidence="2">Glycolipid biosynthesis; glycosylphosphatidylinositol-anchor biosynthesis.</text>
</comment>
<evidence type="ECO:0000256" key="5">
    <source>
        <dbReference type="ARBA" id="ARBA00022679"/>
    </source>
</evidence>
<evidence type="ECO:0000256" key="6">
    <source>
        <dbReference type="ARBA" id="ARBA00022692"/>
    </source>
</evidence>